<dbReference type="EMBL" id="BSNW01000016">
    <property type="protein sequence ID" value="GLQ69180.1"/>
    <property type="molecule type" value="Genomic_DNA"/>
</dbReference>
<evidence type="ECO:0000313" key="1">
    <source>
        <dbReference type="EMBL" id="GLQ69180.1"/>
    </source>
</evidence>
<evidence type="ECO:0000313" key="2">
    <source>
        <dbReference type="Proteomes" id="UP001156672"/>
    </source>
</evidence>
<sequence length="57" mass="6069">MRTIAHSSSAKMRTINKKALLSPDLCQFSGSGALVWALARHSGVEAEEAEQVAVDKA</sequence>
<comment type="caution">
    <text evidence="1">The sequence shown here is derived from an EMBL/GenBank/DDBJ whole genome shotgun (WGS) entry which is preliminary data.</text>
</comment>
<keyword evidence="2" id="KW-1185">Reference proteome</keyword>
<reference evidence="2" key="1">
    <citation type="journal article" date="2019" name="Int. J. Syst. Evol. Microbiol.">
        <title>The Global Catalogue of Microorganisms (GCM) 10K type strain sequencing project: providing services to taxonomists for standard genome sequencing and annotation.</title>
        <authorList>
            <consortium name="The Broad Institute Genomics Platform"/>
            <consortium name="The Broad Institute Genome Sequencing Center for Infectious Disease"/>
            <person name="Wu L."/>
            <person name="Ma J."/>
        </authorList>
    </citation>
    <scope>NUCLEOTIDE SEQUENCE [LARGE SCALE GENOMIC DNA]</scope>
    <source>
        <strain evidence="2">NBRC 3250</strain>
    </source>
</reference>
<gene>
    <name evidence="1" type="ORF">GCM10007866_16310</name>
</gene>
<accession>A0ABQ5X037</accession>
<name>A0ABQ5X037_9PROT</name>
<organism evidence="1 2">
    <name type="scientific">Gluconobacter albidus</name>
    <dbReference type="NCBI Taxonomy" id="318683"/>
    <lineage>
        <taxon>Bacteria</taxon>
        <taxon>Pseudomonadati</taxon>
        <taxon>Pseudomonadota</taxon>
        <taxon>Alphaproteobacteria</taxon>
        <taxon>Acetobacterales</taxon>
        <taxon>Acetobacteraceae</taxon>
        <taxon>Gluconobacter</taxon>
    </lineage>
</organism>
<dbReference type="Proteomes" id="UP001156672">
    <property type="component" value="Unassembled WGS sequence"/>
</dbReference>
<protein>
    <submittedName>
        <fullName evidence="1">Uncharacterized protein</fullName>
    </submittedName>
</protein>
<proteinExistence type="predicted"/>